<dbReference type="PRINTS" id="PR00455">
    <property type="entry name" value="HTHTETR"/>
</dbReference>
<evidence type="ECO:0000256" key="2">
    <source>
        <dbReference type="PROSITE-ProRule" id="PRU00335"/>
    </source>
</evidence>
<dbReference type="SUPFAM" id="SSF46689">
    <property type="entry name" value="Homeodomain-like"/>
    <property type="match status" value="1"/>
</dbReference>
<comment type="caution">
    <text evidence="4">The sequence shown here is derived from an EMBL/GenBank/DDBJ whole genome shotgun (WGS) entry which is preliminary data.</text>
</comment>
<feature type="DNA-binding region" description="H-T-H motif" evidence="2">
    <location>
        <begin position="28"/>
        <end position="47"/>
    </location>
</feature>
<evidence type="ECO:0000313" key="4">
    <source>
        <dbReference type="EMBL" id="MCI2241463.1"/>
    </source>
</evidence>
<evidence type="ECO:0000313" key="5">
    <source>
        <dbReference type="Proteomes" id="UP001430755"/>
    </source>
</evidence>
<dbReference type="PANTHER" id="PTHR30055">
    <property type="entry name" value="HTH-TYPE TRANSCRIPTIONAL REGULATOR RUTR"/>
    <property type="match status" value="1"/>
</dbReference>
<keyword evidence="5" id="KW-1185">Reference proteome</keyword>
<feature type="domain" description="HTH tetR-type" evidence="3">
    <location>
        <begin position="5"/>
        <end position="65"/>
    </location>
</feature>
<dbReference type="InterPro" id="IPR050109">
    <property type="entry name" value="HTH-type_TetR-like_transc_reg"/>
</dbReference>
<reference evidence="4" key="1">
    <citation type="submission" date="2021-11" db="EMBL/GenBank/DDBJ databases">
        <title>A Novel Adlercreutzia Species, isolated from a Allomyrina dichotoma larva feces.</title>
        <authorList>
            <person name="Suh M.K."/>
        </authorList>
    </citation>
    <scope>NUCLEOTIDE SEQUENCE</scope>
    <source>
        <strain evidence="4">JBNU-10</strain>
    </source>
</reference>
<proteinExistence type="predicted"/>
<dbReference type="RefSeq" id="WP_242163655.1">
    <property type="nucleotide sequence ID" value="NZ_JAJMLW010000001.1"/>
</dbReference>
<evidence type="ECO:0000256" key="1">
    <source>
        <dbReference type="ARBA" id="ARBA00023125"/>
    </source>
</evidence>
<gene>
    <name evidence="4" type="ORF">LPT13_03730</name>
</gene>
<dbReference type="EMBL" id="JAJMLW010000001">
    <property type="protein sequence ID" value="MCI2241463.1"/>
    <property type="molecule type" value="Genomic_DNA"/>
</dbReference>
<protein>
    <submittedName>
        <fullName evidence="4">TetR/AcrR family transcriptional regulator</fullName>
    </submittedName>
</protein>
<dbReference type="Gene3D" id="1.10.357.10">
    <property type="entry name" value="Tetracycline Repressor, domain 2"/>
    <property type="match status" value="1"/>
</dbReference>
<organism evidence="4 5">
    <name type="scientific">Adlercreutzia faecimuris</name>
    <dbReference type="NCBI Taxonomy" id="2897341"/>
    <lineage>
        <taxon>Bacteria</taxon>
        <taxon>Bacillati</taxon>
        <taxon>Actinomycetota</taxon>
        <taxon>Coriobacteriia</taxon>
        <taxon>Eggerthellales</taxon>
        <taxon>Eggerthellaceae</taxon>
        <taxon>Adlercreutzia</taxon>
    </lineage>
</organism>
<name>A0ABS9WF17_9ACTN</name>
<dbReference type="Proteomes" id="UP001430755">
    <property type="component" value="Unassembled WGS sequence"/>
</dbReference>
<dbReference type="PANTHER" id="PTHR30055:SF226">
    <property type="entry name" value="HTH-TYPE TRANSCRIPTIONAL REGULATOR PKSA"/>
    <property type="match status" value="1"/>
</dbReference>
<keyword evidence="1 2" id="KW-0238">DNA-binding</keyword>
<dbReference type="InterPro" id="IPR009057">
    <property type="entry name" value="Homeodomain-like_sf"/>
</dbReference>
<sequence>MASPTERREEIIAATRALYEEKGLARTTIQDIANRLGVARSLFYHYFPDKEAVTSAVLDAYIADYLEALHYWNDNRRPGDIEHALSSVVHLLRVALFEHDAFRTALASRENAALYLDFVNRVADQTAAYLLESTVRDYEARHEVRIDHRYETFYVLILGIIGYMRQHPDADDALIADLIAQTLHMERGTSPRAAPLPC</sequence>
<evidence type="ECO:0000259" key="3">
    <source>
        <dbReference type="PROSITE" id="PS50977"/>
    </source>
</evidence>
<dbReference type="Pfam" id="PF00440">
    <property type="entry name" value="TetR_N"/>
    <property type="match status" value="1"/>
</dbReference>
<dbReference type="InterPro" id="IPR001647">
    <property type="entry name" value="HTH_TetR"/>
</dbReference>
<dbReference type="PROSITE" id="PS50977">
    <property type="entry name" value="HTH_TETR_2"/>
    <property type="match status" value="1"/>
</dbReference>
<accession>A0ABS9WF17</accession>